<dbReference type="EMBL" id="JBHLYQ010000135">
    <property type="protein sequence ID" value="MFC0082687.1"/>
    <property type="molecule type" value="Genomic_DNA"/>
</dbReference>
<evidence type="ECO:0000256" key="4">
    <source>
        <dbReference type="ARBA" id="ARBA00023306"/>
    </source>
</evidence>
<keyword evidence="6" id="KW-1185">Reference proteome</keyword>
<accession>A0ABV6C4R2</accession>
<dbReference type="Gene3D" id="1.10.10.10">
    <property type="entry name" value="Winged helix-like DNA-binding domain superfamily/Winged helix DNA-binding domain"/>
    <property type="match status" value="2"/>
</dbReference>
<dbReference type="PANTHER" id="PTHR34298">
    <property type="entry name" value="SEGREGATION AND CONDENSATION PROTEIN B"/>
    <property type="match status" value="1"/>
</dbReference>
<dbReference type="PANTHER" id="PTHR34298:SF2">
    <property type="entry name" value="SEGREGATION AND CONDENSATION PROTEIN B"/>
    <property type="match status" value="1"/>
</dbReference>
<dbReference type="Pfam" id="PF04079">
    <property type="entry name" value="SMC_ScpB"/>
    <property type="match status" value="1"/>
</dbReference>
<keyword evidence="3" id="KW-0159">Chromosome partition</keyword>
<dbReference type="NCBIfam" id="TIGR00281">
    <property type="entry name" value="SMC-Scp complex subunit ScpB"/>
    <property type="match status" value="1"/>
</dbReference>
<reference evidence="5 6" key="1">
    <citation type="submission" date="2024-09" db="EMBL/GenBank/DDBJ databases">
        <authorList>
            <person name="Sun Q."/>
            <person name="Mori K."/>
        </authorList>
    </citation>
    <scope>NUCLEOTIDE SEQUENCE [LARGE SCALE GENOMIC DNA]</scope>
    <source>
        <strain evidence="5 6">JCM 15389</strain>
    </source>
</reference>
<keyword evidence="1" id="KW-0963">Cytoplasm</keyword>
<organism evidence="5 6">
    <name type="scientific">Aciditerrimonas ferrireducens</name>
    <dbReference type="NCBI Taxonomy" id="667306"/>
    <lineage>
        <taxon>Bacteria</taxon>
        <taxon>Bacillati</taxon>
        <taxon>Actinomycetota</taxon>
        <taxon>Acidimicrobiia</taxon>
        <taxon>Acidimicrobiales</taxon>
        <taxon>Acidimicrobiaceae</taxon>
        <taxon>Aciditerrimonas</taxon>
    </lineage>
</organism>
<keyword evidence="2" id="KW-0132">Cell division</keyword>
<evidence type="ECO:0000313" key="6">
    <source>
        <dbReference type="Proteomes" id="UP001589788"/>
    </source>
</evidence>
<name>A0ABV6C4R2_9ACTN</name>
<gene>
    <name evidence="5" type="primary">scpB</name>
    <name evidence="5" type="ORF">ACFFRE_11145</name>
</gene>
<sequence>MTQPAPWQPDPPRTLPPTERAVEAVLLAAVEPVPVSLLAELLEEPAEEVTRTCQALAARYQAEGRGFVLAEVAGGYRLQTHPEMAPFVERFARHGLSARLSAAALETLAVVAYKQPVSRAQVAAVRGVNVDGVMRLLVQRGLVAEVGHAPGPGQPTLYGTTPLFLEQLGLASLDQLPPVEELVPDLEVVELLEARVRGVPTDQLGPGPEAPLDEEP</sequence>
<dbReference type="InterPro" id="IPR036388">
    <property type="entry name" value="WH-like_DNA-bd_sf"/>
</dbReference>
<protein>
    <submittedName>
        <fullName evidence="5">SMC-Scp complex subunit ScpB</fullName>
    </submittedName>
</protein>
<evidence type="ECO:0000313" key="5">
    <source>
        <dbReference type="EMBL" id="MFC0082687.1"/>
    </source>
</evidence>
<dbReference type="InterPro" id="IPR036390">
    <property type="entry name" value="WH_DNA-bd_sf"/>
</dbReference>
<comment type="caution">
    <text evidence="5">The sequence shown here is derived from an EMBL/GenBank/DDBJ whole genome shotgun (WGS) entry which is preliminary data.</text>
</comment>
<proteinExistence type="predicted"/>
<evidence type="ECO:0000256" key="1">
    <source>
        <dbReference type="ARBA" id="ARBA00022490"/>
    </source>
</evidence>
<dbReference type="Proteomes" id="UP001589788">
    <property type="component" value="Unassembled WGS sequence"/>
</dbReference>
<dbReference type="InterPro" id="IPR005234">
    <property type="entry name" value="ScpB_csome_segregation"/>
</dbReference>
<dbReference type="SUPFAM" id="SSF46785">
    <property type="entry name" value="Winged helix' DNA-binding domain"/>
    <property type="match status" value="2"/>
</dbReference>
<keyword evidence="4" id="KW-0131">Cell cycle</keyword>
<dbReference type="RefSeq" id="WP_377790311.1">
    <property type="nucleotide sequence ID" value="NZ_JBHLYQ010000135.1"/>
</dbReference>
<evidence type="ECO:0000256" key="2">
    <source>
        <dbReference type="ARBA" id="ARBA00022618"/>
    </source>
</evidence>
<evidence type="ECO:0000256" key="3">
    <source>
        <dbReference type="ARBA" id="ARBA00022829"/>
    </source>
</evidence>